<dbReference type="PROSITE" id="PS00178">
    <property type="entry name" value="AA_TRNA_LIGASE_I"/>
    <property type="match status" value="1"/>
</dbReference>
<evidence type="ECO:0000256" key="4">
    <source>
        <dbReference type="ARBA" id="ARBA00022741"/>
    </source>
</evidence>
<keyword evidence="11" id="KW-0175">Coiled coil</keyword>
<dbReference type="InterPro" id="IPR009080">
    <property type="entry name" value="tRNAsynth_Ia_anticodon-bd"/>
</dbReference>
<evidence type="ECO:0000256" key="9">
    <source>
        <dbReference type="ARBA" id="ARBA00047552"/>
    </source>
</evidence>
<comment type="similarity">
    <text evidence="1 10">Belongs to the class-I aminoacyl-tRNA synthetase family.</text>
</comment>
<name>A0C2H4_PARTE</name>
<dbReference type="NCBIfam" id="TIGR00422">
    <property type="entry name" value="valS"/>
    <property type="match status" value="1"/>
</dbReference>
<dbReference type="FunFam" id="3.40.50.620:FF:000236">
    <property type="entry name" value="Valine-tRNA ligase"/>
    <property type="match status" value="1"/>
</dbReference>
<evidence type="ECO:0000256" key="10">
    <source>
        <dbReference type="RuleBase" id="RU363035"/>
    </source>
</evidence>
<keyword evidence="4 10" id="KW-0547">Nucleotide-binding</keyword>
<dbReference type="OMA" id="LDTWMDS"/>
<comment type="catalytic activity">
    <reaction evidence="9">
        <text>tRNA(Val) + L-valine + ATP = L-valyl-tRNA(Val) + AMP + diphosphate</text>
        <dbReference type="Rhea" id="RHEA:10704"/>
        <dbReference type="Rhea" id="RHEA-COMP:9672"/>
        <dbReference type="Rhea" id="RHEA-COMP:9708"/>
        <dbReference type="ChEBI" id="CHEBI:30616"/>
        <dbReference type="ChEBI" id="CHEBI:33019"/>
        <dbReference type="ChEBI" id="CHEBI:57762"/>
        <dbReference type="ChEBI" id="CHEBI:78442"/>
        <dbReference type="ChEBI" id="CHEBI:78537"/>
        <dbReference type="ChEBI" id="CHEBI:456215"/>
        <dbReference type="EC" id="6.1.1.9"/>
    </reaction>
</comment>
<dbReference type="HOGENOM" id="CLU_001493_0_1_1"/>
<accession>A0C2H4</accession>
<dbReference type="InterPro" id="IPR033705">
    <property type="entry name" value="Anticodon_Ia_Val"/>
</dbReference>
<dbReference type="EC" id="6.1.1.9" evidence="2"/>
<sequence length="1039" mass="120837">MHESDEMFTRLISRFGVKAFEKKKEKDFMKHIAAKAEQKPVKIAEPQKGKDVPDLSKLSKILKLKGCLGPAEILALKRDASKMPESYQPSFVESFWYKYWEDKKYFHVTAEEALKNDKRYVMVLPPPNVTGYLHLGHGLTSAIEDSLTRIHRQRGYATCYLPGTDHAGIATQTVVEKALAKQQLNKWEMGREKFLEKVWDWKEKHGAQILEQLRRVGSSLDWDRYHFTMDEQLKKAVTEAFVLLYEKGLIYRATRLVNWSCQLKTAISDIEVTYEDIKEPTKLKVPGHAQPVEFGWLTHFAYKVKDSNEELVVATTRLETMLGDTAVAVNSKDKRYAHLIGKELIHPFCNRVIKVIADDQLVDMTFGTGAVKVTPAHDPNDYECGQRQKLEFIQIFDEDGKINQNGGKYAGMMRFDCRRQMEEDMKQLGLYRDKTPNQMRLGLCSRSKDVIEPMIKPQWYVNCQHIKQRMIDVVKNGELVLIPSDYENEWFRWMDGLRDWCISRQIWWGHRCPAYLVSINGNLPDTSNQDNWIVARSEEEALQKAIAKYKLPAEQIKLSQDEDVLDTWFSSGLFPFSTFGWPDVNHPDFKAFFPNTILETGWDILFFWVAKMVQFSLEFFDKVPFKYVFLHPLIRDKDGKKMSKSLGNVIDPLEIIDGTSLENLKSKIYEGNLSKDEVERAIKQKEEEFPNGIPECGGDALRFGLLSYLQKTPNINMDVKHIIGYRQFCNKIWNSCRFAFPKLTKDVNYVKLELNNLQLINQWILVKLNQAITGVNAAFDDYEFGQATQSFHQFWLYEFCDIYLEGIKNILSDKNQDQKSKLETQQTLLTVLDQGLRLLHPMMPYLSEELWQKLPFDKEDSLIIAKYPQPNPQWINQDVEIQFDLVLNISKKLRSIISKFQLPPNVRPDAYTLNLIGDKSLDDLIKQQADIICLLARIKSISTIEQETEHHKQCGVDTLDAKIKIFVNLKDNIDLTKENDRLIKKLNELIKYINALQDKMSKYNDKVPEQVKKTDLEKMEKYQQEKLLTEQQIESLKKQ</sequence>
<dbReference type="Gene3D" id="1.10.730.10">
    <property type="entry name" value="Isoleucyl-tRNA Synthetase, Domain 1"/>
    <property type="match status" value="1"/>
</dbReference>
<feature type="domain" description="Aminoacyl-tRNA synthetase class Ia" evidence="12">
    <location>
        <begin position="96"/>
        <end position="717"/>
    </location>
</feature>
<dbReference type="CDD" id="cd00817">
    <property type="entry name" value="ValRS_core"/>
    <property type="match status" value="1"/>
</dbReference>
<dbReference type="InterPro" id="IPR009008">
    <property type="entry name" value="Val/Leu/Ile-tRNA-synth_edit"/>
</dbReference>
<proteinExistence type="inferred from homology"/>
<dbReference type="InParanoid" id="A0C2H4"/>
<dbReference type="PANTHER" id="PTHR11946:SF109">
    <property type="entry name" value="VALINE--TRNA LIGASE"/>
    <property type="match status" value="1"/>
</dbReference>
<dbReference type="InterPro" id="IPR013155">
    <property type="entry name" value="M/V/L/I-tRNA-synth_anticd-bd"/>
</dbReference>
<dbReference type="Gene3D" id="1.10.287.380">
    <property type="entry name" value="Valyl-tRNA synthetase, C-terminal domain"/>
    <property type="match status" value="1"/>
</dbReference>
<dbReference type="HAMAP" id="MF_02004">
    <property type="entry name" value="Val_tRNA_synth_type1"/>
    <property type="match status" value="1"/>
</dbReference>
<keyword evidence="3 10" id="KW-0436">Ligase</keyword>
<dbReference type="FunFam" id="3.90.740.10:FF:000005">
    <property type="entry name" value="Valine--tRNA ligase, mitochondrial"/>
    <property type="match status" value="1"/>
</dbReference>
<dbReference type="OrthoDB" id="629407at2759"/>
<dbReference type="InterPro" id="IPR001412">
    <property type="entry name" value="aa-tRNA-synth_I_CS"/>
</dbReference>
<keyword evidence="15" id="KW-1185">Reference proteome</keyword>
<gene>
    <name evidence="14" type="ORF">GSPATT00034469001</name>
</gene>
<reference evidence="14 15" key="1">
    <citation type="journal article" date="2006" name="Nature">
        <title>Global trends of whole-genome duplications revealed by the ciliate Paramecium tetraurelia.</title>
        <authorList>
            <consortium name="Genoscope"/>
            <person name="Aury J.-M."/>
            <person name="Jaillon O."/>
            <person name="Duret L."/>
            <person name="Noel B."/>
            <person name="Jubin C."/>
            <person name="Porcel B.M."/>
            <person name="Segurens B."/>
            <person name="Daubin V."/>
            <person name="Anthouard V."/>
            <person name="Aiach N."/>
            <person name="Arnaiz O."/>
            <person name="Billaut A."/>
            <person name="Beisson J."/>
            <person name="Blanc I."/>
            <person name="Bouhouche K."/>
            <person name="Camara F."/>
            <person name="Duharcourt S."/>
            <person name="Guigo R."/>
            <person name="Gogendeau D."/>
            <person name="Katinka M."/>
            <person name="Keller A.-M."/>
            <person name="Kissmehl R."/>
            <person name="Klotz C."/>
            <person name="Koll F."/>
            <person name="Le Moue A."/>
            <person name="Lepere C."/>
            <person name="Malinsky S."/>
            <person name="Nowacki M."/>
            <person name="Nowak J.K."/>
            <person name="Plattner H."/>
            <person name="Poulain J."/>
            <person name="Ruiz F."/>
            <person name="Serrano V."/>
            <person name="Zagulski M."/>
            <person name="Dessen P."/>
            <person name="Betermier M."/>
            <person name="Weissenbach J."/>
            <person name="Scarpelli C."/>
            <person name="Schachter V."/>
            <person name="Sperling L."/>
            <person name="Meyer E."/>
            <person name="Cohen J."/>
            <person name="Wincker P."/>
        </authorList>
    </citation>
    <scope>NUCLEOTIDE SEQUENCE [LARGE SCALE GENOMIC DNA]</scope>
    <source>
        <strain evidence="14 15">Stock d4-2</strain>
    </source>
</reference>
<dbReference type="FunFam" id="3.40.50.620:FF:000020">
    <property type="entry name" value="Valine--tRNA ligase, mitochondrial"/>
    <property type="match status" value="1"/>
</dbReference>
<dbReference type="GeneID" id="5018173"/>
<dbReference type="GO" id="GO:0005524">
    <property type="term" value="F:ATP binding"/>
    <property type="evidence" value="ECO:0007669"/>
    <property type="project" value="UniProtKB-KW"/>
</dbReference>
<dbReference type="FunCoup" id="A0C2H4">
    <property type="interactions" value="855"/>
</dbReference>
<organism evidence="14 15">
    <name type="scientific">Paramecium tetraurelia</name>
    <dbReference type="NCBI Taxonomy" id="5888"/>
    <lineage>
        <taxon>Eukaryota</taxon>
        <taxon>Sar</taxon>
        <taxon>Alveolata</taxon>
        <taxon>Ciliophora</taxon>
        <taxon>Intramacronucleata</taxon>
        <taxon>Oligohymenophorea</taxon>
        <taxon>Peniculida</taxon>
        <taxon>Parameciidae</taxon>
        <taxon>Paramecium</taxon>
    </lineage>
</organism>
<dbReference type="Proteomes" id="UP000000600">
    <property type="component" value="Unassembled WGS sequence"/>
</dbReference>
<dbReference type="EMBL" id="CT868035">
    <property type="protein sequence ID" value="CAK64991.1"/>
    <property type="molecule type" value="Genomic_DNA"/>
</dbReference>
<dbReference type="Gene3D" id="3.40.50.620">
    <property type="entry name" value="HUPs"/>
    <property type="match status" value="2"/>
</dbReference>
<dbReference type="Pfam" id="PF08264">
    <property type="entry name" value="Anticodon_1"/>
    <property type="match status" value="1"/>
</dbReference>
<evidence type="ECO:0000259" key="13">
    <source>
        <dbReference type="Pfam" id="PF08264"/>
    </source>
</evidence>
<dbReference type="SUPFAM" id="SSF50677">
    <property type="entry name" value="ValRS/IleRS/LeuRS editing domain"/>
    <property type="match status" value="1"/>
</dbReference>
<evidence type="ECO:0000256" key="3">
    <source>
        <dbReference type="ARBA" id="ARBA00022598"/>
    </source>
</evidence>
<evidence type="ECO:0000256" key="6">
    <source>
        <dbReference type="ARBA" id="ARBA00022917"/>
    </source>
</evidence>
<dbReference type="KEGG" id="ptm:GSPATT00034469001"/>
<dbReference type="InterPro" id="IPR002303">
    <property type="entry name" value="Valyl-tRNA_ligase"/>
</dbReference>
<dbReference type="GO" id="GO:0004832">
    <property type="term" value="F:valine-tRNA ligase activity"/>
    <property type="evidence" value="ECO:0000318"/>
    <property type="project" value="GO_Central"/>
</dbReference>
<evidence type="ECO:0000256" key="11">
    <source>
        <dbReference type="SAM" id="Coils"/>
    </source>
</evidence>
<dbReference type="GO" id="GO:0006438">
    <property type="term" value="P:valyl-tRNA aminoacylation"/>
    <property type="evidence" value="ECO:0000318"/>
    <property type="project" value="GO_Central"/>
</dbReference>
<protein>
    <recommendedName>
        <fullName evidence="2">valine--tRNA ligase</fullName>
        <ecNumber evidence="2">6.1.1.9</ecNumber>
    </recommendedName>
    <alternativeName>
        <fullName evidence="8">Valyl-tRNA synthetase</fullName>
    </alternativeName>
</protein>
<keyword evidence="7 10" id="KW-0030">Aminoacyl-tRNA synthetase</keyword>
<evidence type="ECO:0000313" key="15">
    <source>
        <dbReference type="Proteomes" id="UP000000600"/>
    </source>
</evidence>
<dbReference type="CDD" id="cd07962">
    <property type="entry name" value="Anticodon_Ia_Val"/>
    <property type="match status" value="1"/>
</dbReference>
<evidence type="ECO:0000256" key="5">
    <source>
        <dbReference type="ARBA" id="ARBA00022840"/>
    </source>
</evidence>
<dbReference type="InterPro" id="IPR037118">
    <property type="entry name" value="Val-tRNA_synth_C_sf"/>
</dbReference>
<dbReference type="RefSeq" id="XP_001432388.1">
    <property type="nucleotide sequence ID" value="XM_001432351.1"/>
</dbReference>
<dbReference type="Pfam" id="PF00133">
    <property type="entry name" value="tRNA-synt_1"/>
    <property type="match status" value="1"/>
</dbReference>
<dbReference type="SUPFAM" id="SSF52374">
    <property type="entry name" value="Nucleotidylyl transferase"/>
    <property type="match status" value="1"/>
</dbReference>
<keyword evidence="6 10" id="KW-0648">Protein biosynthesis</keyword>
<dbReference type="STRING" id="5888.A0C2H4"/>
<feature type="domain" description="Methionyl/Valyl/Leucyl/Isoleucyl-tRNA synthetase anticodon-binding" evidence="13">
    <location>
        <begin position="761"/>
        <end position="906"/>
    </location>
</feature>
<dbReference type="InterPro" id="IPR002300">
    <property type="entry name" value="aa-tRNA-synth_Ia"/>
</dbReference>
<evidence type="ECO:0000256" key="7">
    <source>
        <dbReference type="ARBA" id="ARBA00023146"/>
    </source>
</evidence>
<feature type="coiled-coil region" evidence="11">
    <location>
        <begin position="979"/>
        <end position="1039"/>
    </location>
</feature>
<dbReference type="NCBIfam" id="NF004349">
    <property type="entry name" value="PRK05729.1"/>
    <property type="match status" value="1"/>
</dbReference>
<dbReference type="eggNOG" id="KOG0432">
    <property type="taxonomic scope" value="Eukaryota"/>
</dbReference>
<keyword evidence="5 10" id="KW-0067">ATP-binding</keyword>
<dbReference type="GO" id="GO:0005829">
    <property type="term" value="C:cytosol"/>
    <property type="evidence" value="ECO:0000318"/>
    <property type="project" value="GO_Central"/>
</dbReference>
<dbReference type="InterPro" id="IPR014729">
    <property type="entry name" value="Rossmann-like_a/b/a_fold"/>
</dbReference>
<dbReference type="PRINTS" id="PR00986">
    <property type="entry name" value="TRNASYNTHVAL"/>
</dbReference>
<dbReference type="AlphaFoldDB" id="A0C2H4"/>
<evidence type="ECO:0000256" key="8">
    <source>
        <dbReference type="ARBA" id="ARBA00029936"/>
    </source>
</evidence>
<dbReference type="FunFam" id="1.10.730.10:FF:000009">
    <property type="entry name" value="Valine--tRNA ligase, mitochondrial"/>
    <property type="match status" value="1"/>
</dbReference>
<dbReference type="SUPFAM" id="SSF47323">
    <property type="entry name" value="Anticodon-binding domain of a subclass of class I aminoacyl-tRNA synthetases"/>
    <property type="match status" value="1"/>
</dbReference>
<evidence type="ECO:0000256" key="1">
    <source>
        <dbReference type="ARBA" id="ARBA00005594"/>
    </source>
</evidence>
<dbReference type="PANTHER" id="PTHR11946">
    <property type="entry name" value="VALYL-TRNA SYNTHETASES"/>
    <property type="match status" value="1"/>
</dbReference>
<dbReference type="GO" id="GO:0002161">
    <property type="term" value="F:aminoacyl-tRNA deacylase activity"/>
    <property type="evidence" value="ECO:0007669"/>
    <property type="project" value="InterPro"/>
</dbReference>
<evidence type="ECO:0000256" key="2">
    <source>
        <dbReference type="ARBA" id="ARBA00013169"/>
    </source>
</evidence>
<evidence type="ECO:0000259" key="12">
    <source>
        <dbReference type="Pfam" id="PF00133"/>
    </source>
</evidence>
<evidence type="ECO:0000313" key="14">
    <source>
        <dbReference type="EMBL" id="CAK64991.1"/>
    </source>
</evidence>